<name>A0ABN2AWP6_9ACTN</name>
<reference evidence="3 4" key="1">
    <citation type="journal article" date="2019" name="Int. J. Syst. Evol. Microbiol.">
        <title>The Global Catalogue of Microorganisms (GCM) 10K type strain sequencing project: providing services to taxonomists for standard genome sequencing and annotation.</title>
        <authorList>
            <consortium name="The Broad Institute Genomics Platform"/>
            <consortium name="The Broad Institute Genome Sequencing Center for Infectious Disease"/>
            <person name="Wu L."/>
            <person name="Ma J."/>
        </authorList>
    </citation>
    <scope>NUCLEOTIDE SEQUENCE [LARGE SCALE GENOMIC DNA]</scope>
    <source>
        <strain evidence="3 4">JCM 14303</strain>
    </source>
</reference>
<protein>
    <submittedName>
        <fullName evidence="3">Uncharacterized protein</fullName>
    </submittedName>
</protein>
<keyword evidence="2" id="KW-0472">Membrane</keyword>
<gene>
    <name evidence="3" type="ORF">GCM10009741_30920</name>
</gene>
<keyword evidence="4" id="KW-1185">Reference proteome</keyword>
<evidence type="ECO:0000256" key="2">
    <source>
        <dbReference type="SAM" id="Phobius"/>
    </source>
</evidence>
<dbReference type="RefSeq" id="WP_344174687.1">
    <property type="nucleotide sequence ID" value="NZ_BAAANC010000002.1"/>
</dbReference>
<organism evidence="3 4">
    <name type="scientific">Kribbella lupini</name>
    <dbReference type="NCBI Taxonomy" id="291602"/>
    <lineage>
        <taxon>Bacteria</taxon>
        <taxon>Bacillati</taxon>
        <taxon>Actinomycetota</taxon>
        <taxon>Actinomycetes</taxon>
        <taxon>Propionibacteriales</taxon>
        <taxon>Kribbellaceae</taxon>
        <taxon>Kribbella</taxon>
    </lineage>
</organism>
<feature type="compositionally biased region" description="Polar residues" evidence="1">
    <location>
        <begin position="49"/>
        <end position="71"/>
    </location>
</feature>
<keyword evidence="2" id="KW-1133">Transmembrane helix</keyword>
<dbReference type="Proteomes" id="UP001500363">
    <property type="component" value="Unassembled WGS sequence"/>
</dbReference>
<evidence type="ECO:0000256" key="1">
    <source>
        <dbReference type="SAM" id="MobiDB-lite"/>
    </source>
</evidence>
<proteinExistence type="predicted"/>
<evidence type="ECO:0000313" key="4">
    <source>
        <dbReference type="Proteomes" id="UP001500363"/>
    </source>
</evidence>
<feature type="transmembrane region" description="Helical" evidence="2">
    <location>
        <begin position="21"/>
        <end position="42"/>
    </location>
</feature>
<sequence>MVTTGVPHLARTRWLRRAGTAAVATAVLGLGGTGLAVAVLTARQPDPSGVSNTSGTTASSPSDNQGTTGDQSTGGLGQADQDAPAQGGSHGS</sequence>
<dbReference type="EMBL" id="BAAANC010000002">
    <property type="protein sequence ID" value="GAA1527062.1"/>
    <property type="molecule type" value="Genomic_DNA"/>
</dbReference>
<accession>A0ABN2AWP6</accession>
<evidence type="ECO:0000313" key="3">
    <source>
        <dbReference type="EMBL" id="GAA1527062.1"/>
    </source>
</evidence>
<feature type="region of interest" description="Disordered" evidence="1">
    <location>
        <begin position="44"/>
        <end position="92"/>
    </location>
</feature>
<comment type="caution">
    <text evidence="3">The sequence shown here is derived from an EMBL/GenBank/DDBJ whole genome shotgun (WGS) entry which is preliminary data.</text>
</comment>
<keyword evidence="2" id="KW-0812">Transmembrane</keyword>